<dbReference type="InterPro" id="IPR009057">
    <property type="entry name" value="Homeodomain-like_sf"/>
</dbReference>
<dbReference type="SMART" id="SM00448">
    <property type="entry name" value="REC"/>
    <property type="match status" value="1"/>
</dbReference>
<dbReference type="GO" id="GO:0043565">
    <property type="term" value="F:sequence-specific DNA binding"/>
    <property type="evidence" value="ECO:0007669"/>
    <property type="project" value="InterPro"/>
</dbReference>
<protein>
    <submittedName>
        <fullName evidence="11">Two-component system response regulator YesN</fullName>
    </submittedName>
</protein>
<evidence type="ECO:0000256" key="7">
    <source>
        <dbReference type="ARBA" id="ARBA00023163"/>
    </source>
</evidence>
<feature type="domain" description="HTH araC/xylS-type" evidence="9">
    <location>
        <begin position="412"/>
        <end position="510"/>
    </location>
</feature>
<evidence type="ECO:0000259" key="9">
    <source>
        <dbReference type="PROSITE" id="PS01124"/>
    </source>
</evidence>
<feature type="domain" description="Response regulatory" evidence="10">
    <location>
        <begin position="3"/>
        <end position="121"/>
    </location>
</feature>
<keyword evidence="12" id="KW-1185">Reference proteome</keyword>
<dbReference type="CDD" id="cd17536">
    <property type="entry name" value="REC_YesN-like"/>
    <property type="match status" value="1"/>
</dbReference>
<dbReference type="SUPFAM" id="SSF52172">
    <property type="entry name" value="CheY-like"/>
    <property type="match status" value="1"/>
</dbReference>
<dbReference type="GO" id="GO:0000160">
    <property type="term" value="P:phosphorelay signal transduction system"/>
    <property type="evidence" value="ECO:0007669"/>
    <property type="project" value="UniProtKB-KW"/>
</dbReference>
<proteinExistence type="predicted"/>
<dbReference type="GO" id="GO:0005737">
    <property type="term" value="C:cytoplasm"/>
    <property type="evidence" value="ECO:0007669"/>
    <property type="project" value="UniProtKB-SubCell"/>
</dbReference>
<reference evidence="11 12" key="1">
    <citation type="submission" date="2018-07" db="EMBL/GenBank/DDBJ databases">
        <title>Genomic Encyclopedia of Type Strains, Phase IV (KMG-IV): sequencing the most valuable type-strain genomes for metagenomic binning, comparative biology and taxonomic classification.</title>
        <authorList>
            <person name="Goeker M."/>
        </authorList>
    </citation>
    <scope>NUCLEOTIDE SEQUENCE [LARGE SCALE GENOMIC DNA]</scope>
    <source>
        <strain evidence="11 12">DSM 27696</strain>
    </source>
</reference>
<evidence type="ECO:0000313" key="11">
    <source>
        <dbReference type="EMBL" id="RCW74782.1"/>
    </source>
</evidence>
<evidence type="ECO:0000256" key="3">
    <source>
        <dbReference type="ARBA" id="ARBA00022553"/>
    </source>
</evidence>
<evidence type="ECO:0000256" key="1">
    <source>
        <dbReference type="ARBA" id="ARBA00004496"/>
    </source>
</evidence>
<dbReference type="InterPro" id="IPR018062">
    <property type="entry name" value="HTH_AraC-typ_CS"/>
</dbReference>
<dbReference type="InterPro" id="IPR011006">
    <property type="entry name" value="CheY-like_superfamily"/>
</dbReference>
<dbReference type="Pfam" id="PF00072">
    <property type="entry name" value="Response_reg"/>
    <property type="match status" value="1"/>
</dbReference>
<name>A0A368Y3M3_9BACI</name>
<dbReference type="Gene3D" id="1.10.10.60">
    <property type="entry name" value="Homeodomain-like"/>
    <property type="match status" value="2"/>
</dbReference>
<evidence type="ECO:0000259" key="10">
    <source>
        <dbReference type="PROSITE" id="PS50110"/>
    </source>
</evidence>
<keyword evidence="2" id="KW-0963">Cytoplasm</keyword>
<organism evidence="11 12">
    <name type="scientific">Saliterribacillus persicus</name>
    <dbReference type="NCBI Taxonomy" id="930114"/>
    <lineage>
        <taxon>Bacteria</taxon>
        <taxon>Bacillati</taxon>
        <taxon>Bacillota</taxon>
        <taxon>Bacilli</taxon>
        <taxon>Bacillales</taxon>
        <taxon>Bacillaceae</taxon>
        <taxon>Saliterribacillus</taxon>
    </lineage>
</organism>
<dbReference type="RefSeq" id="WP_170132904.1">
    <property type="nucleotide sequence ID" value="NZ_QPJJ01000003.1"/>
</dbReference>
<dbReference type="Proteomes" id="UP000252585">
    <property type="component" value="Unassembled WGS sequence"/>
</dbReference>
<dbReference type="Pfam" id="PF12833">
    <property type="entry name" value="HTH_18"/>
    <property type="match status" value="1"/>
</dbReference>
<comment type="caution">
    <text evidence="11">The sequence shown here is derived from an EMBL/GenBank/DDBJ whole genome shotgun (WGS) entry which is preliminary data.</text>
</comment>
<dbReference type="AlphaFoldDB" id="A0A368Y3M3"/>
<dbReference type="InterPro" id="IPR020449">
    <property type="entry name" value="Tscrpt_reg_AraC-type_HTH"/>
</dbReference>
<comment type="subcellular location">
    <subcellularLocation>
        <location evidence="1">Cytoplasm</location>
    </subcellularLocation>
</comment>
<dbReference type="PANTHER" id="PTHR42713">
    <property type="entry name" value="HISTIDINE KINASE-RELATED"/>
    <property type="match status" value="1"/>
</dbReference>
<dbReference type="InterPro" id="IPR018060">
    <property type="entry name" value="HTH_AraC"/>
</dbReference>
<keyword evidence="7" id="KW-0804">Transcription</keyword>
<evidence type="ECO:0000256" key="5">
    <source>
        <dbReference type="ARBA" id="ARBA00023015"/>
    </source>
</evidence>
<dbReference type="InterPro" id="IPR001789">
    <property type="entry name" value="Sig_transdc_resp-reg_receiver"/>
</dbReference>
<dbReference type="EMBL" id="QPJJ01000003">
    <property type="protein sequence ID" value="RCW74782.1"/>
    <property type="molecule type" value="Genomic_DNA"/>
</dbReference>
<dbReference type="PROSITE" id="PS01124">
    <property type="entry name" value="HTH_ARAC_FAMILY_2"/>
    <property type="match status" value="1"/>
</dbReference>
<evidence type="ECO:0000313" key="12">
    <source>
        <dbReference type="Proteomes" id="UP000252585"/>
    </source>
</evidence>
<feature type="modified residue" description="4-aspartylphosphate" evidence="8">
    <location>
        <position position="55"/>
    </location>
</feature>
<dbReference type="PROSITE" id="PS00041">
    <property type="entry name" value="HTH_ARAC_FAMILY_1"/>
    <property type="match status" value="1"/>
</dbReference>
<evidence type="ECO:0000256" key="6">
    <source>
        <dbReference type="ARBA" id="ARBA00023125"/>
    </source>
</evidence>
<accession>A0A368Y3M3</accession>
<gene>
    <name evidence="11" type="ORF">DFR57_10378</name>
</gene>
<keyword evidence="5" id="KW-0805">Transcription regulation</keyword>
<dbReference type="PRINTS" id="PR00032">
    <property type="entry name" value="HTHARAC"/>
</dbReference>
<dbReference type="PROSITE" id="PS50110">
    <property type="entry name" value="RESPONSE_REGULATORY"/>
    <property type="match status" value="1"/>
</dbReference>
<keyword evidence="3 8" id="KW-0597">Phosphoprotein</keyword>
<dbReference type="PANTHER" id="PTHR42713:SF3">
    <property type="entry name" value="TRANSCRIPTIONAL REGULATORY PROTEIN HPTR"/>
    <property type="match status" value="1"/>
</dbReference>
<evidence type="ECO:0000256" key="8">
    <source>
        <dbReference type="PROSITE-ProRule" id="PRU00169"/>
    </source>
</evidence>
<dbReference type="InterPro" id="IPR051552">
    <property type="entry name" value="HptR"/>
</dbReference>
<keyword evidence="4" id="KW-0902">Two-component regulatory system</keyword>
<dbReference type="GO" id="GO:0003700">
    <property type="term" value="F:DNA-binding transcription factor activity"/>
    <property type="evidence" value="ECO:0007669"/>
    <property type="project" value="InterPro"/>
</dbReference>
<dbReference type="Gene3D" id="3.40.50.2300">
    <property type="match status" value="1"/>
</dbReference>
<sequence>MYSVFIVDDDVFVRKGIISLIDWEKCGFTVCGQADDGEDALLQIDHLQPDLVITDIRMPVLDGLGLIQGISKTMEKQPYFIIISGYNDFKYAQKALRFGVQDFILKPVDQEELETTLLKVANVIEKDAKIIKNREKMLAITYMKKLLNNEINQEFMKELHIPLFKKDSYTVTKIELNGMGIDYSSLLEVVQQTFVEYDLADNTLFFEEKTGCLVAVFTDMKLKSQSYNQRDFYRKIQLYINAKMKGNLRIYKGKTVSELHKLKESYLTAKTTVQHKYLNENDVLFYEELEKEKIHYIELDRTFYQQLMETIEENNQEKIATVINRILGNCKEHRFAKDAVSTVVNRANHKIIKAIKEAGGDISRIHTWKWMMEWDHYPVNLKDIKQLWLSFLKECAEQLHQLNKNNTQGTIHQIKKFIDANYQQPLTLKSIANKFYMNPVYMGQLFKKTYGIYFKEYLLIARVEEAKILLRQTDDRIYEVAEKVGFVNADYFVTQFEKTVNMTPTQYRKKIANK</sequence>
<dbReference type="SMART" id="SM00342">
    <property type="entry name" value="HTH_ARAC"/>
    <property type="match status" value="1"/>
</dbReference>
<dbReference type="SUPFAM" id="SSF46689">
    <property type="entry name" value="Homeodomain-like"/>
    <property type="match status" value="2"/>
</dbReference>
<keyword evidence="6" id="KW-0238">DNA-binding</keyword>
<evidence type="ECO:0000256" key="2">
    <source>
        <dbReference type="ARBA" id="ARBA00022490"/>
    </source>
</evidence>
<evidence type="ECO:0000256" key="4">
    <source>
        <dbReference type="ARBA" id="ARBA00023012"/>
    </source>
</evidence>